<evidence type="ECO:0000256" key="4">
    <source>
        <dbReference type="ARBA" id="ARBA00022777"/>
    </source>
</evidence>
<dbReference type="GO" id="GO:0005634">
    <property type="term" value="C:nucleus"/>
    <property type="evidence" value="ECO:0007669"/>
    <property type="project" value="TreeGrafter"/>
</dbReference>
<dbReference type="CDD" id="cd14134">
    <property type="entry name" value="PKc_CLK"/>
    <property type="match status" value="1"/>
</dbReference>
<dbReference type="InterPro" id="IPR000719">
    <property type="entry name" value="Prot_kinase_dom"/>
</dbReference>
<dbReference type="PANTHER" id="PTHR45646">
    <property type="entry name" value="SERINE/THREONINE-PROTEIN KINASE DOA-RELATED"/>
    <property type="match status" value="1"/>
</dbReference>
<feature type="binding site" evidence="6">
    <location>
        <position position="383"/>
    </location>
    <ligand>
        <name>ATP</name>
        <dbReference type="ChEBI" id="CHEBI:30616"/>
    </ligand>
</feature>
<feature type="region of interest" description="Disordered" evidence="7">
    <location>
        <begin position="90"/>
        <end position="111"/>
    </location>
</feature>
<evidence type="ECO:0000259" key="8">
    <source>
        <dbReference type="PROSITE" id="PS50011"/>
    </source>
</evidence>
<accession>A0A871R951</accession>
<dbReference type="OrthoDB" id="283111at2759"/>
<gene>
    <name evidence="9" type="ORF">BRETT_001707</name>
</gene>
<proteinExistence type="predicted"/>
<reference evidence="9" key="2">
    <citation type="journal article" name="BMC Genomics">
        <title>New genome assemblies reveal patterns of domestication and adaptation across Brettanomyces (Dekkera) species.</title>
        <authorList>
            <person name="Roach M.J."/>
            <person name="Borneman A.R."/>
        </authorList>
    </citation>
    <scope>NUCLEOTIDE SEQUENCE</scope>
    <source>
        <strain evidence="9">UCD 2041</strain>
    </source>
</reference>
<dbReference type="InterPro" id="IPR011009">
    <property type="entry name" value="Kinase-like_dom_sf"/>
</dbReference>
<protein>
    <recommendedName>
        <fullName evidence="8">Protein kinase domain-containing protein</fullName>
    </recommendedName>
</protein>
<dbReference type="GO" id="GO:0005524">
    <property type="term" value="F:ATP binding"/>
    <property type="evidence" value="ECO:0007669"/>
    <property type="project" value="UniProtKB-UniRule"/>
</dbReference>
<dbReference type="SUPFAM" id="SSF56112">
    <property type="entry name" value="Protein kinase-like (PK-like)"/>
    <property type="match status" value="1"/>
</dbReference>
<dbReference type="EMBL" id="CP063132">
    <property type="protein sequence ID" value="QOU18640.1"/>
    <property type="molecule type" value="Genomic_DNA"/>
</dbReference>
<dbReference type="InterPro" id="IPR051175">
    <property type="entry name" value="CLK_kinases"/>
</dbReference>
<feature type="compositionally biased region" description="Polar residues" evidence="7">
    <location>
        <begin position="91"/>
        <end position="106"/>
    </location>
</feature>
<evidence type="ECO:0000256" key="2">
    <source>
        <dbReference type="ARBA" id="ARBA00022679"/>
    </source>
</evidence>
<dbReference type="GeneID" id="64573631"/>
<feature type="compositionally biased region" description="Low complexity" evidence="7">
    <location>
        <begin position="189"/>
        <end position="201"/>
    </location>
</feature>
<evidence type="ECO:0000256" key="1">
    <source>
        <dbReference type="ARBA" id="ARBA00022527"/>
    </source>
</evidence>
<dbReference type="RefSeq" id="XP_041135133.1">
    <property type="nucleotide sequence ID" value="XM_041280250.1"/>
</dbReference>
<evidence type="ECO:0000256" key="5">
    <source>
        <dbReference type="ARBA" id="ARBA00022840"/>
    </source>
</evidence>
<dbReference type="GO" id="GO:0004674">
    <property type="term" value="F:protein serine/threonine kinase activity"/>
    <property type="evidence" value="ECO:0007669"/>
    <property type="project" value="UniProtKB-KW"/>
</dbReference>
<dbReference type="Pfam" id="PF00069">
    <property type="entry name" value="Pkinase"/>
    <property type="match status" value="1"/>
</dbReference>
<keyword evidence="3 6" id="KW-0547">Nucleotide-binding</keyword>
<evidence type="ECO:0000313" key="10">
    <source>
        <dbReference type="Proteomes" id="UP000663131"/>
    </source>
</evidence>
<keyword evidence="4" id="KW-0418">Kinase</keyword>
<evidence type="ECO:0000256" key="3">
    <source>
        <dbReference type="ARBA" id="ARBA00022741"/>
    </source>
</evidence>
<dbReference type="PROSITE" id="PS50011">
    <property type="entry name" value="PROTEIN_KINASE_DOM"/>
    <property type="match status" value="1"/>
</dbReference>
<organism evidence="9 10">
    <name type="scientific">Dekkera bruxellensis</name>
    <name type="common">Brettanomyces custersii</name>
    <dbReference type="NCBI Taxonomy" id="5007"/>
    <lineage>
        <taxon>Eukaryota</taxon>
        <taxon>Fungi</taxon>
        <taxon>Dikarya</taxon>
        <taxon>Ascomycota</taxon>
        <taxon>Saccharomycotina</taxon>
        <taxon>Pichiomycetes</taxon>
        <taxon>Pichiales</taxon>
        <taxon>Pichiaceae</taxon>
        <taxon>Brettanomyces</taxon>
    </lineage>
</organism>
<dbReference type="InterPro" id="IPR017441">
    <property type="entry name" value="Protein_kinase_ATP_BS"/>
</dbReference>
<feature type="region of interest" description="Disordered" evidence="7">
    <location>
        <begin position="291"/>
        <end position="335"/>
    </location>
</feature>
<keyword evidence="5 6" id="KW-0067">ATP-binding</keyword>
<reference evidence="9" key="1">
    <citation type="submission" date="2020-10" db="EMBL/GenBank/DDBJ databases">
        <authorList>
            <person name="Palmer J.M."/>
        </authorList>
    </citation>
    <scope>NUCLEOTIDE SEQUENCE</scope>
    <source>
        <strain evidence="9">UCD 2041</strain>
    </source>
</reference>
<dbReference type="Gene3D" id="1.10.510.10">
    <property type="entry name" value="Transferase(Phosphotransferase) domain 1"/>
    <property type="match status" value="1"/>
</dbReference>
<dbReference type="KEGG" id="bbrx:BRETT_001707"/>
<dbReference type="Proteomes" id="UP000663131">
    <property type="component" value="Chromosome 4"/>
</dbReference>
<feature type="compositionally biased region" description="Low complexity" evidence="7">
    <location>
        <begin position="208"/>
        <end position="227"/>
    </location>
</feature>
<dbReference type="GO" id="GO:0030447">
    <property type="term" value="P:filamentous growth"/>
    <property type="evidence" value="ECO:0007669"/>
    <property type="project" value="UniProtKB-ARBA"/>
</dbReference>
<dbReference type="SMART" id="SM00220">
    <property type="entry name" value="S_TKc"/>
    <property type="match status" value="1"/>
</dbReference>
<feature type="compositionally biased region" description="Low complexity" evidence="7">
    <location>
        <begin position="291"/>
        <end position="300"/>
    </location>
</feature>
<dbReference type="PROSITE" id="PS00107">
    <property type="entry name" value="PROTEIN_KINASE_ATP"/>
    <property type="match status" value="1"/>
</dbReference>
<keyword evidence="2" id="KW-0808">Transferase</keyword>
<keyword evidence="1" id="KW-0723">Serine/threonine-protein kinase</keyword>
<dbReference type="PROSITE" id="PS00108">
    <property type="entry name" value="PROTEIN_KINASE_ST"/>
    <property type="match status" value="1"/>
</dbReference>
<evidence type="ECO:0000313" key="9">
    <source>
        <dbReference type="EMBL" id="QOU18640.1"/>
    </source>
</evidence>
<feature type="domain" description="Protein kinase" evidence="8">
    <location>
        <begin position="354"/>
        <end position="726"/>
    </location>
</feature>
<feature type="compositionally biased region" description="Basic residues" evidence="7">
    <location>
        <begin position="306"/>
        <end position="323"/>
    </location>
</feature>
<feature type="region of interest" description="Disordered" evidence="7">
    <location>
        <begin position="189"/>
        <end position="227"/>
    </location>
</feature>
<sequence length="744" mass="84144">MSAIKLMDFGNKRRRLESQQQDVNFLNGTSMAMQIAADSMSDSFTSDEGTKTITQPEVIDLDSDSDNYIFKDEVDQHQLTQNQRACLLNGAGQSSAGDDSNSNGKTGFSWKDDAYMNNQQTQFGYQDGHNLIDLTEANQDDNNEDETEDQAMNKLLDVEEDDEGAFGKMDDVFGSKDSNSDLLLHISDSSRNFSSGSTGSSEMCIKENPNSPISSASSYNFPSPSGSSLHSANVKLDSIRPGFFTSEARLGAVPQLPYTKLEYIAPTDYTSIREKIGDVQAAVIPYYSHYSQRSSPSSTYRENLSHGKRPHFYKKLSRPRRHAPSSSSDEESPCDDSDGYYIIRRGSNFANGRFRIRKLLGQGTFGKVVKAYDKKSHAVVAIKIIKSISKYRSAARIELRVLAMLKKHDPKNIYQCIHLRECFDYRGHICIVTDMLGQSLFDFMENNKCLPFPGSHIQAFAKQILRSVAFMHDLNLIHTDLKPENILLQNDSFVRRPFCPPSVATKAISRKVLKDPKIFTIDFGAAIFDDESHARVVSTRHYRAPEIIMDTGWSFPCDIWSVGCILVELATGDTLFKTHNNVQHLAMMERVVGEPIDLSLVRDCIYNYYTANGQRRGYHSHDEECIADAFSKSTGRLRFPIVSTSKKIMNEVDQLSCIEDIIGDSVGFRFSRRMSLSDSLKHFNIPRAKQQEYTFWFWFVDLIRKMLIFDPERRITAVEALDHEWFNYGILDDGLLSLNSEIAN</sequence>
<evidence type="ECO:0000256" key="7">
    <source>
        <dbReference type="SAM" id="MobiDB-lite"/>
    </source>
</evidence>
<name>A0A871R951_DEKBR</name>
<dbReference type="AlphaFoldDB" id="A0A871R951"/>
<dbReference type="Gene3D" id="3.30.200.20">
    <property type="entry name" value="Phosphorylase Kinase, domain 1"/>
    <property type="match status" value="1"/>
</dbReference>
<dbReference type="GO" id="GO:0043484">
    <property type="term" value="P:regulation of RNA splicing"/>
    <property type="evidence" value="ECO:0007669"/>
    <property type="project" value="TreeGrafter"/>
</dbReference>
<evidence type="ECO:0000256" key="6">
    <source>
        <dbReference type="PROSITE-ProRule" id="PRU10141"/>
    </source>
</evidence>
<dbReference type="InterPro" id="IPR008271">
    <property type="entry name" value="Ser/Thr_kinase_AS"/>
</dbReference>
<dbReference type="PANTHER" id="PTHR45646:SF11">
    <property type="entry name" value="SERINE_THREONINE-PROTEIN KINASE DOA"/>
    <property type="match status" value="1"/>
</dbReference>